<protein>
    <submittedName>
        <fullName evidence="2">HEAT repeat domain-containing protein</fullName>
    </submittedName>
</protein>
<evidence type="ECO:0000256" key="1">
    <source>
        <dbReference type="ARBA" id="ARBA00045876"/>
    </source>
</evidence>
<organism evidence="2 3">
    <name type="scientific">Knoellia koreensis</name>
    <dbReference type="NCBI Taxonomy" id="2730921"/>
    <lineage>
        <taxon>Bacteria</taxon>
        <taxon>Bacillati</taxon>
        <taxon>Actinomycetota</taxon>
        <taxon>Actinomycetes</taxon>
        <taxon>Micrococcales</taxon>
        <taxon>Intrasporangiaceae</taxon>
        <taxon>Knoellia</taxon>
    </lineage>
</organism>
<dbReference type="InterPro" id="IPR016024">
    <property type="entry name" value="ARM-type_fold"/>
</dbReference>
<gene>
    <name evidence="2" type="ORF">HJG52_06980</name>
</gene>
<dbReference type="AlphaFoldDB" id="A0A849HF42"/>
<dbReference type="PANTHER" id="PTHR12697:SF5">
    <property type="entry name" value="DEOXYHYPUSINE HYDROXYLASE"/>
    <property type="match status" value="1"/>
</dbReference>
<comment type="caution">
    <text evidence="2">The sequence shown here is derived from an EMBL/GenBank/DDBJ whole genome shotgun (WGS) entry which is preliminary data.</text>
</comment>
<reference evidence="2 3" key="1">
    <citation type="submission" date="2020-04" db="EMBL/GenBank/DDBJ databases">
        <title>Knoellia sp. isolate from air conditioner.</title>
        <authorList>
            <person name="Chea S."/>
            <person name="Kim D.-U."/>
        </authorList>
    </citation>
    <scope>NUCLEOTIDE SEQUENCE [LARGE SCALE GENOMIC DNA]</scope>
    <source>
        <strain evidence="2 3">DB2414S</strain>
    </source>
</reference>
<dbReference type="RefSeq" id="WP_171242737.1">
    <property type="nucleotide sequence ID" value="NZ_JABEPQ010000001.1"/>
</dbReference>
<evidence type="ECO:0000313" key="3">
    <source>
        <dbReference type="Proteomes" id="UP000588586"/>
    </source>
</evidence>
<dbReference type="Pfam" id="PF13646">
    <property type="entry name" value="HEAT_2"/>
    <property type="match status" value="2"/>
</dbReference>
<comment type="function">
    <text evidence="1">Catalyzes the hydroxylation of the N(6)-(4-aminobutyl)-L-lysine intermediate produced by deoxyhypusine synthase/DHPS on a critical lysine of the eukaryotic translation initiation factor 5A/eIF-5A. This is the second step of the post-translational modification of that lysine into an unusual amino acid residue named hypusine. Hypusination is unique to mature eIF-5A factor and is essential for its function.</text>
</comment>
<keyword evidence="3" id="KW-1185">Reference proteome</keyword>
<accession>A0A849HF42</accession>
<dbReference type="Proteomes" id="UP000588586">
    <property type="component" value="Unassembled WGS sequence"/>
</dbReference>
<dbReference type="Gene3D" id="1.25.10.10">
    <property type="entry name" value="Leucine-rich Repeat Variant"/>
    <property type="match status" value="2"/>
</dbReference>
<dbReference type="PANTHER" id="PTHR12697">
    <property type="entry name" value="PBS LYASE HEAT-LIKE PROTEIN"/>
    <property type="match status" value="1"/>
</dbReference>
<dbReference type="PROSITE" id="PS50077">
    <property type="entry name" value="HEAT_REPEAT"/>
    <property type="match status" value="1"/>
</dbReference>
<dbReference type="SUPFAM" id="SSF48371">
    <property type="entry name" value="ARM repeat"/>
    <property type="match status" value="1"/>
</dbReference>
<dbReference type="InterPro" id="IPR021133">
    <property type="entry name" value="HEAT_type_2"/>
</dbReference>
<name>A0A849HF42_9MICO</name>
<dbReference type="GO" id="GO:0016491">
    <property type="term" value="F:oxidoreductase activity"/>
    <property type="evidence" value="ECO:0007669"/>
    <property type="project" value="TreeGrafter"/>
</dbReference>
<dbReference type="SMART" id="SM00567">
    <property type="entry name" value="EZ_HEAT"/>
    <property type="match status" value="4"/>
</dbReference>
<dbReference type="InterPro" id="IPR004155">
    <property type="entry name" value="PBS_lyase_HEAT"/>
</dbReference>
<dbReference type="EMBL" id="JABEPQ010000001">
    <property type="protein sequence ID" value="NNM45749.1"/>
    <property type="molecule type" value="Genomic_DNA"/>
</dbReference>
<sequence>MSLLQLLWLTFGAVFLTCLGLVALVVATKVLRTRHERRAAELVQPHRLHLVAVAAGEDDDGSHLRALEVVDGEAREPLDDVVLDLLTKVRGAPAEALASLLLAHGVADRAPHDLRHRNPVRRARAASALGLCNVGSAMPLLVEALKDHSPQVRVAATSALGRIGQPSAARPILAAVGAEHAVPAGPAADALERMGVGVSPALAEGLGADSATTRTVAAYVSGEGAFSRSVPGLREALAADPDLTVRETAATALGKVGRSDDVLFLLRYAAADQPLSLRRSAVAALAELGDASSIDAMAGLAADDDPRVAETAAEALLRLGAPGRAALDQVPASPAVETARLVAAMRRGSPT</sequence>
<dbReference type="InterPro" id="IPR011989">
    <property type="entry name" value="ARM-like"/>
</dbReference>
<evidence type="ECO:0000313" key="2">
    <source>
        <dbReference type="EMBL" id="NNM45749.1"/>
    </source>
</evidence>
<proteinExistence type="predicted"/>